<organism evidence="2 3">
    <name type="scientific">Nonlabens xylanidelens</name>
    <dbReference type="NCBI Taxonomy" id="191564"/>
    <lineage>
        <taxon>Bacteria</taxon>
        <taxon>Pseudomonadati</taxon>
        <taxon>Bacteroidota</taxon>
        <taxon>Flavobacteriia</taxon>
        <taxon>Flavobacteriales</taxon>
        <taxon>Flavobacteriaceae</taxon>
        <taxon>Nonlabens</taxon>
    </lineage>
</organism>
<reference evidence="2 3" key="1">
    <citation type="submission" date="2018-02" db="EMBL/GenBank/DDBJ databases">
        <title>Genomic Encyclopedia of Archaeal and Bacterial Type Strains, Phase II (KMG-II): from individual species to whole genera.</title>
        <authorList>
            <person name="Goeker M."/>
        </authorList>
    </citation>
    <scope>NUCLEOTIDE SEQUENCE [LARGE SCALE GENOMIC DNA]</scope>
    <source>
        <strain evidence="2 3">DSM 16809</strain>
    </source>
</reference>
<feature type="transmembrane region" description="Helical" evidence="1">
    <location>
        <begin position="648"/>
        <end position="665"/>
    </location>
</feature>
<keyword evidence="3" id="KW-1185">Reference proteome</keyword>
<keyword evidence="1" id="KW-1133">Transmembrane helix</keyword>
<dbReference type="EMBL" id="PTJE01000002">
    <property type="protein sequence ID" value="PPK95617.1"/>
    <property type="molecule type" value="Genomic_DNA"/>
</dbReference>
<evidence type="ECO:0000256" key="1">
    <source>
        <dbReference type="SAM" id="Phobius"/>
    </source>
</evidence>
<proteinExistence type="predicted"/>
<dbReference type="Proteomes" id="UP000239002">
    <property type="component" value="Unassembled WGS sequence"/>
</dbReference>
<evidence type="ECO:0008006" key="4">
    <source>
        <dbReference type="Google" id="ProtNLM"/>
    </source>
</evidence>
<protein>
    <recommendedName>
        <fullName evidence="4">VWA domain-containing protein</fullName>
    </recommendedName>
</protein>
<dbReference type="InterPro" id="IPR036465">
    <property type="entry name" value="vWFA_dom_sf"/>
</dbReference>
<dbReference type="AlphaFoldDB" id="A0A2S6IN00"/>
<dbReference type="RefSeq" id="WP_104514920.1">
    <property type="nucleotide sequence ID" value="NZ_MQVW01000002.1"/>
</dbReference>
<dbReference type="PANTHER" id="PTHR37947">
    <property type="entry name" value="BLL2462 PROTEIN"/>
    <property type="match status" value="1"/>
</dbReference>
<gene>
    <name evidence="2" type="ORF">LY01_01208</name>
</gene>
<sequence>MTVILMIIAAVVAALIALFQYGYISKTKNTKKKPWFALLRFLTVFCILLLFIAPRFDSKTYESLLPQLIVMVDDSKSVDYLEAKSTIKNDLDLLLENEDLQSKFDIQVFQFSEDIKPIDSLGFNKADTDLGKAITQPQELFKNRNKAIVVLTDGNQTTGNSYEYSKLDAKTSLYPIIYGDTTQYADLQITNINVNRYSYLDNEFPVEVFISYQGNENVTRNFTITQGNKTLYKESFNFDATHRSAIASFNLTSTSVGTQSMVAAIATLSSEKNTKNNYRSFAVEVIDQQTNVLILSDIMHPDIGNLKKAIESNQQRKVTIKNTSQSYDLNDYNLVVMYGVGSAFAKAYSQQAALNKNTWVITGPDPDLGYLNANNKAFQIETDNEYDDAQPILNDSYATFNLDQLNFEDYPPVAVPFGDIKFNTNIDVLFYKQIGSIATTQPIWFTYENGETKHAVTLASGLWRWRAQSFLNNKDFKNFDDLVSSQVQYLASNKKRNRLEVTYETFYYQNKAIEINAQYLDKNYEFEDNGILNIVLKNKESKESVTRPFVLSGNSYSVDLSGLNAGDYTFTVKVENDQLSRSGSFSILEYDIEKQQVNASDAGMKKLVGPSNVMYQGQVNQLINKLNNDPLLQTIERATIKQSSLIDWQYLLGIILLLLGLEWFLRKYNGLV</sequence>
<name>A0A2S6IN00_9FLAO</name>
<keyword evidence="1" id="KW-0812">Transmembrane</keyword>
<feature type="transmembrane region" description="Helical" evidence="1">
    <location>
        <begin position="35"/>
        <end position="53"/>
    </location>
</feature>
<evidence type="ECO:0000313" key="3">
    <source>
        <dbReference type="Proteomes" id="UP000239002"/>
    </source>
</evidence>
<dbReference type="PANTHER" id="PTHR37947:SF1">
    <property type="entry name" value="BLL2462 PROTEIN"/>
    <property type="match status" value="1"/>
</dbReference>
<dbReference type="OrthoDB" id="9763076at2"/>
<evidence type="ECO:0000313" key="2">
    <source>
        <dbReference type="EMBL" id="PPK95617.1"/>
    </source>
</evidence>
<comment type="caution">
    <text evidence="2">The sequence shown here is derived from an EMBL/GenBank/DDBJ whole genome shotgun (WGS) entry which is preliminary data.</text>
</comment>
<keyword evidence="1" id="KW-0472">Membrane</keyword>
<accession>A0A2S6IN00</accession>
<feature type="transmembrane region" description="Helical" evidence="1">
    <location>
        <begin position="6"/>
        <end position="23"/>
    </location>
</feature>
<dbReference type="SUPFAM" id="SSF53300">
    <property type="entry name" value="vWA-like"/>
    <property type="match status" value="1"/>
</dbReference>